<dbReference type="STRING" id="1423731.FC81_GL000488"/>
<feature type="transmembrane region" description="Helical" evidence="1">
    <location>
        <begin position="116"/>
        <end position="140"/>
    </location>
</feature>
<dbReference type="Pfam" id="PF06161">
    <property type="entry name" value="DUF975"/>
    <property type="match status" value="1"/>
</dbReference>
<dbReference type="Proteomes" id="UP000051621">
    <property type="component" value="Unassembled WGS sequence"/>
</dbReference>
<dbReference type="RefSeq" id="WP_057746684.1">
    <property type="nucleotide sequence ID" value="NZ_AZEF01000061.1"/>
</dbReference>
<gene>
    <name evidence="2" type="ORF">FC81_GL000488</name>
</gene>
<evidence type="ECO:0000256" key="1">
    <source>
        <dbReference type="SAM" id="Phobius"/>
    </source>
</evidence>
<feature type="transmembrane region" description="Helical" evidence="1">
    <location>
        <begin position="194"/>
        <end position="215"/>
    </location>
</feature>
<evidence type="ECO:0000313" key="3">
    <source>
        <dbReference type="Proteomes" id="UP000051621"/>
    </source>
</evidence>
<keyword evidence="3" id="KW-1185">Reference proteome</keyword>
<comment type="caution">
    <text evidence="2">The sequence shown here is derived from an EMBL/GenBank/DDBJ whole genome shotgun (WGS) entry which is preliminary data.</text>
</comment>
<protein>
    <submittedName>
        <fullName evidence="2">Integral membrane protein</fullName>
    </submittedName>
</protein>
<dbReference type="PATRIC" id="fig|1423731.3.peg.503"/>
<proteinExistence type="predicted"/>
<sequence length="230" mass="27314">MCPPIINRISLKNNAKRTLNQNYIYFFKLFLLTFVVYFINSVASRNAFNLEQYLSSEQMNYSIIWNVWSLTDIIFSLIFSVLIISIMFACIDIQRHKQALDNPYVDCLKLFHRREYVAAMIVISLLQTFWIFLWSLLFFIPGIIKSIAYSQAIYIYRDQLEQGHKISYIQAITQSRILMNNHKWEYFVLQLSFIGYWFLTIITSGITAVWTLPYYQLTMANYYIALTKQA</sequence>
<keyword evidence="1" id="KW-1133">Transmembrane helix</keyword>
<accession>A0A0R1LWV8</accession>
<dbReference type="PANTHER" id="PTHR40076:SF1">
    <property type="entry name" value="MEMBRANE PROTEIN"/>
    <property type="match status" value="1"/>
</dbReference>
<dbReference type="PANTHER" id="PTHR40076">
    <property type="entry name" value="MEMBRANE PROTEIN-RELATED"/>
    <property type="match status" value="1"/>
</dbReference>
<keyword evidence="1" id="KW-0472">Membrane</keyword>
<name>A0A0R1LWV8_9LACO</name>
<dbReference type="OrthoDB" id="9784844at2"/>
<dbReference type="AlphaFoldDB" id="A0A0R1LWV8"/>
<dbReference type="EMBL" id="AZEF01000061">
    <property type="protein sequence ID" value="KRL00111.1"/>
    <property type="molecule type" value="Genomic_DNA"/>
</dbReference>
<reference evidence="2 3" key="1">
    <citation type="journal article" date="2015" name="Genome Announc.">
        <title>Expanding the biotechnology potential of lactobacilli through comparative genomics of 213 strains and associated genera.</title>
        <authorList>
            <person name="Sun Z."/>
            <person name="Harris H.M."/>
            <person name="McCann A."/>
            <person name="Guo C."/>
            <person name="Argimon S."/>
            <person name="Zhang W."/>
            <person name="Yang X."/>
            <person name="Jeffery I.B."/>
            <person name="Cooney J.C."/>
            <person name="Kagawa T.F."/>
            <person name="Liu W."/>
            <person name="Song Y."/>
            <person name="Salvetti E."/>
            <person name="Wrobel A."/>
            <person name="Rasinkangas P."/>
            <person name="Parkhill J."/>
            <person name="Rea M.C."/>
            <person name="O'Sullivan O."/>
            <person name="Ritari J."/>
            <person name="Douillard F.P."/>
            <person name="Paul Ross R."/>
            <person name="Yang R."/>
            <person name="Briner A.E."/>
            <person name="Felis G.E."/>
            <person name="de Vos W.M."/>
            <person name="Barrangou R."/>
            <person name="Klaenhammer T.R."/>
            <person name="Caufield P.W."/>
            <person name="Cui Y."/>
            <person name="Zhang H."/>
            <person name="O'Toole P.W."/>
        </authorList>
    </citation>
    <scope>NUCLEOTIDE SEQUENCE [LARGE SCALE GENOMIC DNA]</scope>
    <source>
        <strain evidence="2 3">DSM 19910</strain>
    </source>
</reference>
<evidence type="ECO:0000313" key="2">
    <source>
        <dbReference type="EMBL" id="KRL00111.1"/>
    </source>
</evidence>
<feature type="transmembrane region" description="Helical" evidence="1">
    <location>
        <begin position="63"/>
        <end position="91"/>
    </location>
</feature>
<dbReference type="InterPro" id="IPR010380">
    <property type="entry name" value="DUF975"/>
</dbReference>
<keyword evidence="1" id="KW-0812">Transmembrane</keyword>
<organism evidence="2 3">
    <name type="scientific">Liquorilactobacillus capillatus DSM 19910</name>
    <dbReference type="NCBI Taxonomy" id="1423731"/>
    <lineage>
        <taxon>Bacteria</taxon>
        <taxon>Bacillati</taxon>
        <taxon>Bacillota</taxon>
        <taxon>Bacilli</taxon>
        <taxon>Lactobacillales</taxon>
        <taxon>Lactobacillaceae</taxon>
        <taxon>Liquorilactobacillus</taxon>
    </lineage>
</organism>
<feature type="transmembrane region" description="Helical" evidence="1">
    <location>
        <begin position="23"/>
        <end position="43"/>
    </location>
</feature>